<dbReference type="PANTHER" id="PTHR36156">
    <property type="entry name" value="SLR2101 PROTEIN"/>
    <property type="match status" value="1"/>
</dbReference>
<dbReference type="Gene3D" id="2.60.120.10">
    <property type="entry name" value="Jelly Rolls"/>
    <property type="match status" value="1"/>
</dbReference>
<protein>
    <submittedName>
        <fullName evidence="2">Cupin domain-containing protein</fullName>
    </submittedName>
</protein>
<dbReference type="InterPro" id="IPR047142">
    <property type="entry name" value="OryJ/VirC-like"/>
</dbReference>
<dbReference type="Pfam" id="PF07883">
    <property type="entry name" value="Cupin_2"/>
    <property type="match status" value="1"/>
</dbReference>
<keyword evidence="3" id="KW-1185">Reference proteome</keyword>
<dbReference type="InterPro" id="IPR013096">
    <property type="entry name" value="Cupin_2"/>
</dbReference>
<dbReference type="InterPro" id="IPR014710">
    <property type="entry name" value="RmlC-like_jellyroll"/>
</dbReference>
<proteinExistence type="predicted"/>
<dbReference type="PANTHER" id="PTHR36156:SF2">
    <property type="entry name" value="CUPIN TYPE-2 DOMAIN-CONTAINING PROTEIN"/>
    <property type="match status" value="1"/>
</dbReference>
<dbReference type="EMBL" id="WMBR01000005">
    <property type="protein sequence ID" value="MXP23445.1"/>
    <property type="molecule type" value="Genomic_DNA"/>
</dbReference>
<sequence length="172" mass="18206">MTPQHHGAQARRVVTGVGADGKSCIVSDENTPERVVGPVNTKCDIWRVNNLPVAYDDGPGLEAGVVTMPAEGGFVFRVVTFAPDSEWEHLDPADVMPGAIDPAEAGGIPGLHVTETVDIVTILSGEIVAIMEAEETVLRAGDTLVQRGTKHAWSNRTDQPVTLQSIMISAKG</sequence>
<organism evidence="2 3">
    <name type="scientific">Gordonia mangrovi</name>
    <dbReference type="NCBI Taxonomy" id="2665643"/>
    <lineage>
        <taxon>Bacteria</taxon>
        <taxon>Bacillati</taxon>
        <taxon>Actinomycetota</taxon>
        <taxon>Actinomycetes</taxon>
        <taxon>Mycobacteriales</taxon>
        <taxon>Gordoniaceae</taxon>
        <taxon>Gordonia</taxon>
    </lineage>
</organism>
<dbReference type="AlphaFoldDB" id="A0A6L7GXS1"/>
<evidence type="ECO:0000313" key="2">
    <source>
        <dbReference type="EMBL" id="MXP23445.1"/>
    </source>
</evidence>
<dbReference type="CDD" id="cd02231">
    <property type="entry name" value="cupin_BLL6423-like"/>
    <property type="match status" value="1"/>
</dbReference>
<dbReference type="RefSeq" id="WP_160903602.1">
    <property type="nucleotide sequence ID" value="NZ_CP102850.1"/>
</dbReference>
<accession>A0A6L7GXS1</accession>
<dbReference type="InterPro" id="IPR011051">
    <property type="entry name" value="RmlC_Cupin_sf"/>
</dbReference>
<evidence type="ECO:0000259" key="1">
    <source>
        <dbReference type="Pfam" id="PF07883"/>
    </source>
</evidence>
<dbReference type="SUPFAM" id="SSF51182">
    <property type="entry name" value="RmlC-like cupins"/>
    <property type="match status" value="1"/>
</dbReference>
<reference evidence="2 3" key="1">
    <citation type="submission" date="2019-11" db="EMBL/GenBank/DDBJ databases">
        <title>Gordonia sp. nov., a novel actinobacterium isolated from mangrove soil in Hainan.</title>
        <authorList>
            <person name="Huang X."/>
            <person name="Xie Y."/>
            <person name="Chu X."/>
            <person name="Xiao K."/>
        </authorList>
    </citation>
    <scope>NUCLEOTIDE SEQUENCE [LARGE SCALE GENOMIC DNA]</scope>
    <source>
        <strain evidence="2 3">HNM0687</strain>
    </source>
</reference>
<evidence type="ECO:0000313" key="3">
    <source>
        <dbReference type="Proteomes" id="UP000475545"/>
    </source>
</evidence>
<comment type="caution">
    <text evidence="2">The sequence shown here is derived from an EMBL/GenBank/DDBJ whole genome shotgun (WGS) entry which is preliminary data.</text>
</comment>
<gene>
    <name evidence="2" type="ORF">GIY30_19070</name>
</gene>
<feature type="domain" description="Cupin type-2" evidence="1">
    <location>
        <begin position="105"/>
        <end position="164"/>
    </location>
</feature>
<dbReference type="Proteomes" id="UP000475545">
    <property type="component" value="Unassembled WGS sequence"/>
</dbReference>
<name>A0A6L7GXS1_9ACTN</name>